<dbReference type="GO" id="GO:0043213">
    <property type="term" value="P:bacteriocin transport"/>
    <property type="evidence" value="ECO:0007669"/>
    <property type="project" value="InterPro"/>
</dbReference>
<evidence type="ECO:0000313" key="12">
    <source>
        <dbReference type="EMBL" id="STY93500.1"/>
    </source>
</evidence>
<sequence>MGLLQGFTSCATGIKDNFHTFCELRHTFWCGFLKKIGYNKPFLAKFYTMSELNVLDLILEASLLVQVVMGLLLLLSLIGWGLIFRLSAKLGSAKRFDNDFEAWLWSGNPLAKQYSSVANEPERTGLEQVFFVGYGEFLKAQKSGTMRADTLDSVERKFKVAIGKQQAVLEQGLATLASIASVSPYIGLFGTVWGIMTAFIGLSSAESVSLATVAPGIAEALIATAMGLFAAIPASLAFNHFSAKAGALYESRTLFCEELTGVFAHEYTMAQRTGRS</sequence>
<dbReference type="GO" id="GO:0005886">
    <property type="term" value="C:plasma membrane"/>
    <property type="evidence" value="ECO:0007669"/>
    <property type="project" value="UniProtKB-SubCell"/>
</dbReference>
<feature type="transmembrane region" description="Helical" evidence="10">
    <location>
        <begin position="217"/>
        <end position="238"/>
    </location>
</feature>
<evidence type="ECO:0000256" key="1">
    <source>
        <dbReference type="ARBA" id="ARBA00004651"/>
    </source>
</evidence>
<evidence type="ECO:0000256" key="4">
    <source>
        <dbReference type="ARBA" id="ARBA00022618"/>
    </source>
</evidence>
<feature type="transmembrane region" description="Helical" evidence="10">
    <location>
        <begin position="63"/>
        <end position="86"/>
    </location>
</feature>
<evidence type="ECO:0000256" key="10">
    <source>
        <dbReference type="SAM" id="Phobius"/>
    </source>
</evidence>
<evidence type="ECO:0000259" key="11">
    <source>
        <dbReference type="Pfam" id="PF01618"/>
    </source>
</evidence>
<dbReference type="InterPro" id="IPR002898">
    <property type="entry name" value="MotA_ExbB_proton_chnl"/>
</dbReference>
<evidence type="ECO:0000256" key="3">
    <source>
        <dbReference type="ARBA" id="ARBA00022519"/>
    </source>
</evidence>
<reference evidence="12 13" key="1">
    <citation type="submission" date="2018-06" db="EMBL/GenBank/DDBJ databases">
        <authorList>
            <consortium name="Pathogen Informatics"/>
            <person name="Doyle S."/>
        </authorList>
    </citation>
    <scope>NUCLEOTIDE SEQUENCE [LARGE SCALE GENOMIC DNA]</scope>
    <source>
        <strain evidence="12 13">NCTC9426</strain>
    </source>
</reference>
<feature type="domain" description="MotA/TolQ/ExbB proton channel" evidence="11">
    <location>
        <begin position="142"/>
        <end position="248"/>
    </location>
</feature>
<evidence type="ECO:0000256" key="9">
    <source>
        <dbReference type="RuleBase" id="RU004057"/>
    </source>
</evidence>
<keyword evidence="4" id="KW-0132">Cell division</keyword>
<gene>
    <name evidence="12" type="primary">tolQ_2</name>
    <name evidence="12" type="ORF">NCTC9426_02230</name>
</gene>
<evidence type="ECO:0000256" key="2">
    <source>
        <dbReference type="ARBA" id="ARBA00022475"/>
    </source>
</evidence>
<dbReference type="Pfam" id="PF01618">
    <property type="entry name" value="MotA_ExbB"/>
    <property type="match status" value="1"/>
</dbReference>
<evidence type="ECO:0000313" key="13">
    <source>
        <dbReference type="Proteomes" id="UP000254133"/>
    </source>
</evidence>
<name>A0A378PY65_MORBO</name>
<organism evidence="12 13">
    <name type="scientific">Moraxella bovis</name>
    <dbReference type="NCBI Taxonomy" id="476"/>
    <lineage>
        <taxon>Bacteria</taxon>
        <taxon>Pseudomonadati</taxon>
        <taxon>Pseudomonadota</taxon>
        <taxon>Gammaproteobacteria</taxon>
        <taxon>Moraxellales</taxon>
        <taxon>Moraxellaceae</taxon>
        <taxon>Moraxella</taxon>
    </lineage>
</organism>
<evidence type="ECO:0000256" key="6">
    <source>
        <dbReference type="ARBA" id="ARBA00022989"/>
    </source>
</evidence>
<dbReference type="NCBIfam" id="TIGR02796">
    <property type="entry name" value="tolQ"/>
    <property type="match status" value="1"/>
</dbReference>
<keyword evidence="8" id="KW-0131">Cell cycle</keyword>
<dbReference type="AlphaFoldDB" id="A0A378PY65"/>
<evidence type="ECO:0000256" key="7">
    <source>
        <dbReference type="ARBA" id="ARBA00023136"/>
    </source>
</evidence>
<feature type="transmembrane region" description="Helical" evidence="10">
    <location>
        <begin position="185"/>
        <end position="205"/>
    </location>
</feature>
<evidence type="ECO:0000256" key="5">
    <source>
        <dbReference type="ARBA" id="ARBA00022692"/>
    </source>
</evidence>
<keyword evidence="2" id="KW-1003">Cell membrane</keyword>
<keyword evidence="6 10" id="KW-1133">Transmembrane helix</keyword>
<keyword evidence="3" id="KW-0997">Cell inner membrane</keyword>
<dbReference type="InterPro" id="IPR050790">
    <property type="entry name" value="ExbB/TolQ_transport"/>
</dbReference>
<keyword evidence="7 10" id="KW-0472">Membrane</keyword>
<dbReference type="GO" id="GO:0017038">
    <property type="term" value="P:protein import"/>
    <property type="evidence" value="ECO:0007669"/>
    <property type="project" value="TreeGrafter"/>
</dbReference>
<protein>
    <submittedName>
        <fullName evidence="12">Colicin uptake protein TolQ</fullName>
    </submittedName>
</protein>
<accession>A0A378PY65</accession>
<dbReference type="PANTHER" id="PTHR30625:SF3">
    <property type="entry name" value="TOL-PAL SYSTEM PROTEIN TOLQ"/>
    <property type="match status" value="1"/>
</dbReference>
<proteinExistence type="inferred from homology"/>
<dbReference type="PANTHER" id="PTHR30625">
    <property type="entry name" value="PROTEIN TOLQ"/>
    <property type="match status" value="1"/>
</dbReference>
<keyword evidence="9" id="KW-0813">Transport</keyword>
<comment type="subcellular location">
    <subcellularLocation>
        <location evidence="1">Cell membrane</location>
        <topology evidence="1">Multi-pass membrane protein</topology>
    </subcellularLocation>
    <subcellularLocation>
        <location evidence="9">Membrane</location>
        <topology evidence="9">Multi-pass membrane protein</topology>
    </subcellularLocation>
</comment>
<dbReference type="Proteomes" id="UP000254133">
    <property type="component" value="Unassembled WGS sequence"/>
</dbReference>
<keyword evidence="5 10" id="KW-0812">Transmembrane</keyword>
<dbReference type="InterPro" id="IPR014163">
    <property type="entry name" value="Tol-Pal_TolQ"/>
</dbReference>
<comment type="similarity">
    <text evidence="9">Belongs to the exbB/tolQ family.</text>
</comment>
<dbReference type="GO" id="GO:0051301">
    <property type="term" value="P:cell division"/>
    <property type="evidence" value="ECO:0007669"/>
    <property type="project" value="UniProtKB-KW"/>
</dbReference>
<evidence type="ECO:0000256" key="8">
    <source>
        <dbReference type="ARBA" id="ARBA00023306"/>
    </source>
</evidence>
<dbReference type="EMBL" id="UGPZ01000003">
    <property type="protein sequence ID" value="STY93500.1"/>
    <property type="molecule type" value="Genomic_DNA"/>
</dbReference>
<keyword evidence="9" id="KW-0653">Protein transport</keyword>